<comment type="similarity">
    <text evidence="2 13">Belongs to the amiloride-sensitive sodium channel (TC 1.A.6) family.</text>
</comment>
<evidence type="ECO:0000256" key="6">
    <source>
        <dbReference type="ARBA" id="ARBA00022989"/>
    </source>
</evidence>
<keyword evidence="9 15" id="KW-0472">Membrane</keyword>
<evidence type="ECO:0000256" key="13">
    <source>
        <dbReference type="RuleBase" id="RU000679"/>
    </source>
</evidence>
<protein>
    <recommendedName>
        <fullName evidence="18">Ion channel</fullName>
    </recommendedName>
</protein>
<evidence type="ECO:0000256" key="3">
    <source>
        <dbReference type="ARBA" id="ARBA00022448"/>
    </source>
</evidence>
<sequence length="821" mass="90771">SKSHIVGRMERGLSIGRLLVDFAMWCTIVCLNKIVTSGKWLAIIFTLIFFAMLFLFVFISVNCTLKFFKFPSSTEVSINVKSTTFPRFSFCNENPMKRSVVDTKGPYTEIATLLRQYELIEQNKPTADDYGLTKTKSRLQRQKRARVMLRLLMAKLSDSDRMAAGYNFTELVTECTFAGDTCTSADFTSFLHPDYGVCYTFDGNRTITKVGKTQGLRMLMTVNQDSPRVGVFDYLHTTDSATVWAVIFDDEDYPDFAKDGLRVGVATQSFVALSKRAHSRMEKPYGHCVDDDSAVSDYYGNYTYTMNMCQHVCLQRLASERCGCVDPLYRKAANESYCTTADQMLCLITLTYDVSAANTTEGKSLCECQPPCADGVYDKTITNSVFPSDNYKVATGTQRQREVLLDDQEGGRQGEGSDDSDDYENHVTYHSSTVTAPVSQGSTQTTVGSGVGTAASTTSASSTLSDSSTVTSTTEPSTSTTTTASTTTTTTTKKPERCPPYKPPDSAKDDLGGDLCLNTYNQIYTDPNIITIRGYPCTSTKDCKTCIFFSYPPSVGTFICSYSNYPLACIAKKNTGYLYSYLGGVLNKMQCSTLFSHFDFIPIGTNVPNISNWWTDSAGPISGDGSCNNDMGADECSVCKDVATSTDLSTINGSFPLHPTFVKTLNSETTPCKMAELAKEAANEHYKDHKRKKRDTPTTNSNSTVDIPGFGSCEFANKNFIGAQACIDWYKRNGLMIHVYFETLEVQSYAQGSTYPLVALISDISGHAGLWLGMSVVSVVELIALFFMCISTLLWGRKIRLANRDEINRELDNRERARARK</sequence>
<dbReference type="PANTHER" id="PTHR11690:SF269">
    <property type="entry name" value="DEGENERIN-LIKE PROTEIN ASIC-2"/>
    <property type="match status" value="1"/>
</dbReference>
<keyword evidence="5 13" id="KW-0812">Transmembrane</keyword>
<keyword evidence="4 13" id="KW-0894">Sodium channel</keyword>
<dbReference type="InterPro" id="IPR001873">
    <property type="entry name" value="ENaC"/>
</dbReference>
<dbReference type="GO" id="GO:0005886">
    <property type="term" value="C:plasma membrane"/>
    <property type="evidence" value="ECO:0007669"/>
    <property type="project" value="TreeGrafter"/>
</dbReference>
<evidence type="ECO:0000256" key="15">
    <source>
        <dbReference type="SAM" id="Phobius"/>
    </source>
</evidence>
<evidence type="ECO:0000313" key="16">
    <source>
        <dbReference type="EMBL" id="GMT07342.1"/>
    </source>
</evidence>
<evidence type="ECO:0000256" key="1">
    <source>
        <dbReference type="ARBA" id="ARBA00004141"/>
    </source>
</evidence>
<dbReference type="AlphaFoldDB" id="A0AAV5UK54"/>
<keyword evidence="8 13" id="KW-0406">Ion transport</keyword>
<keyword evidence="12 13" id="KW-0407">Ion channel</keyword>
<keyword evidence="10" id="KW-0325">Glycoprotein</keyword>
<evidence type="ECO:0000256" key="8">
    <source>
        <dbReference type="ARBA" id="ARBA00023065"/>
    </source>
</evidence>
<evidence type="ECO:0008006" key="18">
    <source>
        <dbReference type="Google" id="ProtNLM"/>
    </source>
</evidence>
<evidence type="ECO:0000313" key="17">
    <source>
        <dbReference type="Proteomes" id="UP001432027"/>
    </source>
</evidence>
<dbReference type="PRINTS" id="PR01078">
    <property type="entry name" value="AMINACHANNEL"/>
</dbReference>
<feature type="compositionally biased region" description="Low complexity" evidence="14">
    <location>
        <begin position="438"/>
        <end position="492"/>
    </location>
</feature>
<accession>A0AAV5UK54</accession>
<evidence type="ECO:0000256" key="9">
    <source>
        <dbReference type="ARBA" id="ARBA00023136"/>
    </source>
</evidence>
<dbReference type="GO" id="GO:0015280">
    <property type="term" value="F:ligand-gated sodium channel activity"/>
    <property type="evidence" value="ECO:0007669"/>
    <property type="project" value="TreeGrafter"/>
</dbReference>
<evidence type="ECO:0000256" key="12">
    <source>
        <dbReference type="ARBA" id="ARBA00023303"/>
    </source>
</evidence>
<comment type="subcellular location">
    <subcellularLocation>
        <location evidence="1">Membrane</location>
        <topology evidence="1">Multi-pass membrane protein</topology>
    </subcellularLocation>
</comment>
<feature type="region of interest" description="Disordered" evidence="14">
    <location>
        <begin position="397"/>
        <end position="506"/>
    </location>
</feature>
<organism evidence="16 17">
    <name type="scientific">Pristionchus entomophagus</name>
    <dbReference type="NCBI Taxonomy" id="358040"/>
    <lineage>
        <taxon>Eukaryota</taxon>
        <taxon>Metazoa</taxon>
        <taxon>Ecdysozoa</taxon>
        <taxon>Nematoda</taxon>
        <taxon>Chromadorea</taxon>
        <taxon>Rhabditida</taxon>
        <taxon>Rhabditina</taxon>
        <taxon>Diplogasteromorpha</taxon>
        <taxon>Diplogasteroidea</taxon>
        <taxon>Neodiplogasteridae</taxon>
        <taxon>Pristionchus</taxon>
    </lineage>
</organism>
<dbReference type="Gene3D" id="2.60.470.10">
    <property type="entry name" value="Acid-sensing ion channels like domains"/>
    <property type="match status" value="1"/>
</dbReference>
<dbReference type="Pfam" id="PF00858">
    <property type="entry name" value="ASC"/>
    <property type="match status" value="2"/>
</dbReference>
<proteinExistence type="inferred from homology"/>
<name>A0AAV5UK54_9BILA</name>
<keyword evidence="6 15" id="KW-1133">Transmembrane helix</keyword>
<evidence type="ECO:0000256" key="11">
    <source>
        <dbReference type="ARBA" id="ARBA00023201"/>
    </source>
</evidence>
<keyword evidence="7" id="KW-0915">Sodium</keyword>
<comment type="caution">
    <text evidence="16">The sequence shown here is derived from an EMBL/GenBank/DDBJ whole genome shotgun (WGS) entry which is preliminary data.</text>
</comment>
<reference evidence="16" key="1">
    <citation type="submission" date="2023-10" db="EMBL/GenBank/DDBJ databases">
        <title>Genome assembly of Pristionchus species.</title>
        <authorList>
            <person name="Yoshida K."/>
            <person name="Sommer R.J."/>
        </authorList>
    </citation>
    <scope>NUCLEOTIDE SEQUENCE</scope>
    <source>
        <strain evidence="16">RS0144</strain>
    </source>
</reference>
<feature type="compositionally biased region" description="Basic and acidic residues" evidence="14">
    <location>
        <begin position="399"/>
        <end position="412"/>
    </location>
</feature>
<feature type="compositionally biased region" description="Basic and acidic residues" evidence="14">
    <location>
        <begin position="493"/>
        <end position="506"/>
    </location>
</feature>
<feature type="transmembrane region" description="Helical" evidence="15">
    <location>
        <begin position="770"/>
        <end position="795"/>
    </location>
</feature>
<evidence type="ECO:0000256" key="14">
    <source>
        <dbReference type="SAM" id="MobiDB-lite"/>
    </source>
</evidence>
<evidence type="ECO:0000256" key="10">
    <source>
        <dbReference type="ARBA" id="ARBA00023180"/>
    </source>
</evidence>
<evidence type="ECO:0000256" key="5">
    <source>
        <dbReference type="ARBA" id="ARBA00022692"/>
    </source>
</evidence>
<feature type="compositionally biased region" description="Polar residues" evidence="14">
    <location>
        <begin position="428"/>
        <end position="437"/>
    </location>
</feature>
<dbReference type="Proteomes" id="UP001432027">
    <property type="component" value="Unassembled WGS sequence"/>
</dbReference>
<keyword evidence="3 13" id="KW-0813">Transport</keyword>
<dbReference type="Gene3D" id="1.10.287.770">
    <property type="entry name" value="YojJ-like"/>
    <property type="match status" value="1"/>
</dbReference>
<keyword evidence="11 13" id="KW-0739">Sodium transport</keyword>
<evidence type="ECO:0000256" key="7">
    <source>
        <dbReference type="ARBA" id="ARBA00023053"/>
    </source>
</evidence>
<gene>
    <name evidence="16" type="ORF">PENTCL1PPCAC_29516</name>
</gene>
<dbReference type="PANTHER" id="PTHR11690">
    <property type="entry name" value="AMILORIDE-SENSITIVE SODIUM CHANNEL-RELATED"/>
    <property type="match status" value="1"/>
</dbReference>
<feature type="non-terminal residue" evidence="16">
    <location>
        <position position="1"/>
    </location>
</feature>
<evidence type="ECO:0000256" key="2">
    <source>
        <dbReference type="ARBA" id="ARBA00007193"/>
    </source>
</evidence>
<evidence type="ECO:0000256" key="4">
    <source>
        <dbReference type="ARBA" id="ARBA00022461"/>
    </source>
</evidence>
<dbReference type="EMBL" id="BTSX01000006">
    <property type="protein sequence ID" value="GMT07342.1"/>
    <property type="molecule type" value="Genomic_DNA"/>
</dbReference>
<keyword evidence="17" id="KW-1185">Reference proteome</keyword>
<feature type="transmembrane region" description="Helical" evidence="15">
    <location>
        <begin position="40"/>
        <end position="61"/>
    </location>
</feature>